<evidence type="ECO:0000313" key="4">
    <source>
        <dbReference type="EMBL" id="MBB3663719.1"/>
    </source>
</evidence>
<dbReference type="PANTHER" id="PTHR10900:SF77">
    <property type="entry name" value="FI19380P1"/>
    <property type="match status" value="1"/>
</dbReference>
<dbReference type="GO" id="GO:0031012">
    <property type="term" value="C:extracellular matrix"/>
    <property type="evidence" value="ECO:0007669"/>
    <property type="project" value="TreeGrafter"/>
</dbReference>
<comment type="caution">
    <text evidence="4">The sequence shown here is derived from an EMBL/GenBank/DDBJ whole genome shotgun (WGS) entry which is preliminary data.</text>
</comment>
<dbReference type="GO" id="GO:0005615">
    <property type="term" value="C:extracellular space"/>
    <property type="evidence" value="ECO:0007669"/>
    <property type="project" value="TreeGrafter"/>
</dbReference>
<dbReference type="GO" id="GO:0030198">
    <property type="term" value="P:extracellular matrix organization"/>
    <property type="evidence" value="ECO:0007669"/>
    <property type="project" value="TreeGrafter"/>
</dbReference>
<sequence>MRTIRRQVVVTGAVAALALGLSACGGAEDTADQGEQGGGQDQASSSAPPSSSGNGGMNAGMTTADDVFGPGCSQVPTDPNDEGSVQGMVDDPVGTAASNNPLLTKLTAAVKAAGLVDTLNKQDANYTVFAPADPAFEAIPADQLDALLNDPEKKDDLTKTLTFHVVPERMDAAGLVEAGSVESVEGGDVKIGGTADAPTVNGAKVLCGNVPTANATVFVIDEVLQPGKQ</sequence>
<dbReference type="EMBL" id="JACIBS010000001">
    <property type="protein sequence ID" value="MBB3663719.1"/>
    <property type="molecule type" value="Genomic_DNA"/>
</dbReference>
<dbReference type="AlphaFoldDB" id="A0A839XP89"/>
<dbReference type="Gene3D" id="2.30.180.10">
    <property type="entry name" value="FAS1 domain"/>
    <property type="match status" value="1"/>
</dbReference>
<dbReference type="PROSITE" id="PS50213">
    <property type="entry name" value="FAS1"/>
    <property type="match status" value="1"/>
</dbReference>
<evidence type="ECO:0000313" key="5">
    <source>
        <dbReference type="Proteomes" id="UP000564573"/>
    </source>
</evidence>
<feature type="chain" id="PRO_5032778665" evidence="2">
    <location>
        <begin position="28"/>
        <end position="229"/>
    </location>
</feature>
<feature type="region of interest" description="Disordered" evidence="1">
    <location>
        <begin position="28"/>
        <end position="83"/>
    </location>
</feature>
<dbReference type="RefSeq" id="WP_183783077.1">
    <property type="nucleotide sequence ID" value="NZ_JACIBS010000001.1"/>
</dbReference>
<dbReference type="PROSITE" id="PS51257">
    <property type="entry name" value="PROKAR_LIPOPROTEIN"/>
    <property type="match status" value="1"/>
</dbReference>
<reference evidence="4 5" key="1">
    <citation type="submission" date="2020-08" db="EMBL/GenBank/DDBJ databases">
        <title>Sequencing the genomes of 1000 actinobacteria strains.</title>
        <authorList>
            <person name="Klenk H.-P."/>
        </authorList>
    </citation>
    <scope>NUCLEOTIDE SEQUENCE [LARGE SCALE GENOMIC DNA]</scope>
    <source>
        <strain evidence="4 5">DSM 45267</strain>
    </source>
</reference>
<dbReference type="InterPro" id="IPR050904">
    <property type="entry name" value="Adhesion/Biosynth-related"/>
</dbReference>
<dbReference type="SMART" id="SM00554">
    <property type="entry name" value="FAS1"/>
    <property type="match status" value="1"/>
</dbReference>
<name>A0A839XP89_9PSEU</name>
<dbReference type="InterPro" id="IPR000782">
    <property type="entry name" value="FAS1_domain"/>
</dbReference>
<feature type="signal peptide" evidence="2">
    <location>
        <begin position="1"/>
        <end position="27"/>
    </location>
</feature>
<dbReference type="GO" id="GO:0050839">
    <property type="term" value="F:cell adhesion molecule binding"/>
    <property type="evidence" value="ECO:0007669"/>
    <property type="project" value="TreeGrafter"/>
</dbReference>
<feature type="domain" description="FAS1" evidence="3">
    <location>
        <begin position="90"/>
        <end position="224"/>
    </location>
</feature>
<dbReference type="PANTHER" id="PTHR10900">
    <property type="entry name" value="PERIOSTIN-RELATED"/>
    <property type="match status" value="1"/>
</dbReference>
<feature type="compositionally biased region" description="Low complexity" evidence="1">
    <location>
        <begin position="41"/>
        <end position="52"/>
    </location>
</feature>
<organism evidence="4 5">
    <name type="scientific">Prauserella sediminis</name>
    <dbReference type="NCBI Taxonomy" id="577680"/>
    <lineage>
        <taxon>Bacteria</taxon>
        <taxon>Bacillati</taxon>
        <taxon>Actinomycetota</taxon>
        <taxon>Actinomycetes</taxon>
        <taxon>Pseudonocardiales</taxon>
        <taxon>Pseudonocardiaceae</taxon>
        <taxon>Prauserella</taxon>
        <taxon>Prauserella salsuginis group</taxon>
    </lineage>
</organism>
<gene>
    <name evidence="4" type="ORF">FB384_002623</name>
</gene>
<dbReference type="FunFam" id="2.30.180.10:FF:000032">
    <property type="entry name" value="Fasciclin domain-containing protein, putative"/>
    <property type="match status" value="1"/>
</dbReference>
<protein>
    <submittedName>
        <fullName evidence="4">Putative surface protein with fasciclin (FAS1) repeats</fullName>
    </submittedName>
</protein>
<keyword evidence="5" id="KW-1185">Reference proteome</keyword>
<evidence type="ECO:0000256" key="2">
    <source>
        <dbReference type="SAM" id="SignalP"/>
    </source>
</evidence>
<keyword evidence="2" id="KW-0732">Signal</keyword>
<dbReference type="Proteomes" id="UP000564573">
    <property type="component" value="Unassembled WGS sequence"/>
</dbReference>
<dbReference type="Pfam" id="PF02469">
    <property type="entry name" value="Fasciclin"/>
    <property type="match status" value="1"/>
</dbReference>
<dbReference type="InterPro" id="IPR036378">
    <property type="entry name" value="FAS1_dom_sf"/>
</dbReference>
<dbReference type="SUPFAM" id="SSF82153">
    <property type="entry name" value="FAS1 domain"/>
    <property type="match status" value="1"/>
</dbReference>
<evidence type="ECO:0000256" key="1">
    <source>
        <dbReference type="SAM" id="MobiDB-lite"/>
    </source>
</evidence>
<dbReference type="GO" id="GO:0007155">
    <property type="term" value="P:cell adhesion"/>
    <property type="evidence" value="ECO:0007669"/>
    <property type="project" value="TreeGrafter"/>
</dbReference>
<accession>A0A839XP89</accession>
<evidence type="ECO:0000259" key="3">
    <source>
        <dbReference type="PROSITE" id="PS50213"/>
    </source>
</evidence>
<proteinExistence type="predicted"/>